<dbReference type="CDD" id="cd19166">
    <property type="entry name" value="HemeO-bac"/>
    <property type="match status" value="1"/>
</dbReference>
<name>A0ABT8R6J4_9BACT</name>
<keyword evidence="2" id="KW-1185">Reference proteome</keyword>
<dbReference type="Pfam" id="PF01126">
    <property type="entry name" value="Heme_oxygenase"/>
    <property type="match status" value="1"/>
</dbReference>
<comment type="caution">
    <text evidence="1">The sequence shown here is derived from an EMBL/GenBank/DDBJ whole genome shotgun (WGS) entry which is preliminary data.</text>
</comment>
<evidence type="ECO:0000313" key="1">
    <source>
        <dbReference type="EMBL" id="MDO1447725.1"/>
    </source>
</evidence>
<reference evidence="1" key="1">
    <citation type="submission" date="2023-07" db="EMBL/GenBank/DDBJ databases">
        <title>The genome sequence of Rhodocytophaga aerolata KACC 12507.</title>
        <authorList>
            <person name="Zhang X."/>
        </authorList>
    </citation>
    <scope>NUCLEOTIDE SEQUENCE</scope>
    <source>
        <strain evidence="1">KACC 12507</strain>
    </source>
</reference>
<dbReference type="Proteomes" id="UP001168528">
    <property type="component" value="Unassembled WGS sequence"/>
</dbReference>
<dbReference type="RefSeq" id="WP_302038529.1">
    <property type="nucleotide sequence ID" value="NZ_JAUKPO010000008.1"/>
</dbReference>
<evidence type="ECO:0000313" key="2">
    <source>
        <dbReference type="Proteomes" id="UP001168528"/>
    </source>
</evidence>
<accession>A0ABT8R6J4</accession>
<sequence length="191" mass="21781">MILKKIKEQTQGNHTSLENSPFLRPISQKSLTLTQYITILKKFYGFFYPLELQLTRFPIETYLADFGQRRKAGMLADDLQHLQPHPASILPMCYDLPEVHTLEQAFGCLYVMEGSTLGGKMIYKMVNDTLGLDHTNGISFFYGYGAETGPKWKAFQQALEAVSSRAPAKDEQLIEAANNTFNKLKKWFESE</sequence>
<proteinExistence type="predicted"/>
<dbReference type="InterPro" id="IPR016084">
    <property type="entry name" value="Haem_Oase-like_multi-hlx"/>
</dbReference>
<dbReference type="EMBL" id="JAUKPO010000008">
    <property type="protein sequence ID" value="MDO1447725.1"/>
    <property type="molecule type" value="Genomic_DNA"/>
</dbReference>
<organism evidence="1 2">
    <name type="scientific">Rhodocytophaga aerolata</name>
    <dbReference type="NCBI Taxonomy" id="455078"/>
    <lineage>
        <taxon>Bacteria</taxon>
        <taxon>Pseudomonadati</taxon>
        <taxon>Bacteroidota</taxon>
        <taxon>Cytophagia</taxon>
        <taxon>Cytophagales</taxon>
        <taxon>Rhodocytophagaceae</taxon>
        <taxon>Rhodocytophaga</taxon>
    </lineage>
</organism>
<dbReference type="InterPro" id="IPR016053">
    <property type="entry name" value="Haem_Oase-like"/>
</dbReference>
<gene>
    <name evidence="1" type="ORF">Q0590_15750</name>
</gene>
<dbReference type="SUPFAM" id="SSF48613">
    <property type="entry name" value="Heme oxygenase-like"/>
    <property type="match status" value="1"/>
</dbReference>
<protein>
    <submittedName>
        <fullName evidence="1">Biliverdin-producing heme oxygenase</fullName>
    </submittedName>
</protein>
<dbReference type="Gene3D" id="1.20.910.10">
    <property type="entry name" value="Heme oxygenase-like"/>
    <property type="match status" value="1"/>
</dbReference>